<dbReference type="InterPro" id="IPR045516">
    <property type="entry name" value="DUF6477"/>
</dbReference>
<reference evidence="1 2" key="1">
    <citation type="submission" date="2022-10" db="EMBL/GenBank/DDBJ databases">
        <title>Ruegeria sp. nov., isolated from ocean surface sediments.</title>
        <authorList>
            <person name="He W."/>
            <person name="Xue H.-P."/>
            <person name="Zhang D.-F."/>
        </authorList>
    </citation>
    <scope>NUCLEOTIDE SEQUENCE [LARGE SCALE GENOMIC DNA]</scope>
    <source>
        <strain evidence="1 2">XHP0148</strain>
    </source>
</reference>
<keyword evidence="2" id="KW-1185">Reference proteome</keyword>
<evidence type="ECO:0000313" key="2">
    <source>
        <dbReference type="Proteomes" id="UP001320899"/>
    </source>
</evidence>
<proteinExistence type="predicted"/>
<comment type="caution">
    <text evidence="1">The sequence shown here is derived from an EMBL/GenBank/DDBJ whole genome shotgun (WGS) entry which is preliminary data.</text>
</comment>
<accession>A0ABT3AN60</accession>
<dbReference type="Pfam" id="PF20083">
    <property type="entry name" value="DUF6477"/>
    <property type="match status" value="1"/>
</dbReference>
<sequence>MQDLLTMLTTLSRPRLLIRAARHGQSTYNRDSHLQRILGYGSLPRPAAALLRLIELERDLEEQRCTDDAGYSLPRHVDLLIAMMGEAELLQANRASHLV</sequence>
<dbReference type="RefSeq" id="WP_263829741.1">
    <property type="nucleotide sequence ID" value="NZ_JAOWLB010000014.1"/>
</dbReference>
<dbReference type="EMBL" id="JAOWLB010000014">
    <property type="protein sequence ID" value="MCV2890027.1"/>
    <property type="molecule type" value="Genomic_DNA"/>
</dbReference>
<name>A0ABT3AN60_9RHOB</name>
<dbReference type="Proteomes" id="UP001320899">
    <property type="component" value="Unassembled WGS sequence"/>
</dbReference>
<organism evidence="1 2">
    <name type="scientific">Ruegeria aquimaris</name>
    <dbReference type="NCBI Taxonomy" id="2984333"/>
    <lineage>
        <taxon>Bacteria</taxon>
        <taxon>Pseudomonadati</taxon>
        <taxon>Pseudomonadota</taxon>
        <taxon>Alphaproteobacteria</taxon>
        <taxon>Rhodobacterales</taxon>
        <taxon>Roseobacteraceae</taxon>
        <taxon>Ruegeria</taxon>
    </lineage>
</organism>
<evidence type="ECO:0000313" key="1">
    <source>
        <dbReference type="EMBL" id="MCV2890027.1"/>
    </source>
</evidence>
<protein>
    <submittedName>
        <fullName evidence="1">DUF6477 family protein</fullName>
    </submittedName>
</protein>
<gene>
    <name evidence="1" type="ORF">OE747_16935</name>
</gene>